<keyword evidence="3" id="KW-1185">Reference proteome</keyword>
<proteinExistence type="predicted"/>
<gene>
    <name evidence="2" type="ORF">A1O1_05814</name>
</gene>
<dbReference type="Gene3D" id="1.20.1050.10">
    <property type="match status" value="1"/>
</dbReference>
<sequence length="160" mass="18003">MDSRKIADVLESEYPDPALHLESPYQARIEALVGKLLGQIMPIFVPLVPKVFLNPASQKYYVPSRETSLGMALDEYHKGADQALDQARPTIKQIGDMLDENASGPYLQGQEPCYADFIVVSWIRMMDGLGWAETFLACDGGQQIKRLYEASAKWLERDSY</sequence>
<dbReference type="GeneID" id="19160687"/>
<dbReference type="InterPro" id="IPR054416">
    <property type="entry name" value="GST_UstS-like_C"/>
</dbReference>
<dbReference type="EMBL" id="AMWN01000005">
    <property type="protein sequence ID" value="EXJ85450.1"/>
    <property type="molecule type" value="Genomic_DNA"/>
</dbReference>
<dbReference type="RefSeq" id="XP_007724888.1">
    <property type="nucleotide sequence ID" value="XM_007726698.1"/>
</dbReference>
<evidence type="ECO:0000259" key="1">
    <source>
        <dbReference type="Pfam" id="PF22041"/>
    </source>
</evidence>
<dbReference type="HOGENOM" id="CLU_011226_4_3_1"/>
<name>W9Y754_9EURO</name>
<evidence type="ECO:0000313" key="3">
    <source>
        <dbReference type="Proteomes" id="UP000019484"/>
    </source>
</evidence>
<protein>
    <recommendedName>
        <fullName evidence="1">Glutathione S-transferase UstS-like C-terminal domain-containing protein</fullName>
    </recommendedName>
</protein>
<dbReference type="Proteomes" id="UP000019484">
    <property type="component" value="Unassembled WGS sequence"/>
</dbReference>
<evidence type="ECO:0000313" key="2">
    <source>
        <dbReference type="EMBL" id="EXJ85450.1"/>
    </source>
</evidence>
<comment type="caution">
    <text evidence="2">The sequence shown here is derived from an EMBL/GenBank/DDBJ whole genome shotgun (WGS) entry which is preliminary data.</text>
</comment>
<reference evidence="2 3" key="1">
    <citation type="submission" date="2013-03" db="EMBL/GenBank/DDBJ databases">
        <title>The Genome Sequence of Capronia coronata CBS 617.96.</title>
        <authorList>
            <consortium name="The Broad Institute Genomics Platform"/>
            <person name="Cuomo C."/>
            <person name="de Hoog S."/>
            <person name="Gorbushina A."/>
            <person name="Walker B."/>
            <person name="Young S.K."/>
            <person name="Zeng Q."/>
            <person name="Gargeya S."/>
            <person name="Fitzgerald M."/>
            <person name="Haas B."/>
            <person name="Abouelleil A."/>
            <person name="Allen A.W."/>
            <person name="Alvarado L."/>
            <person name="Arachchi H.M."/>
            <person name="Berlin A.M."/>
            <person name="Chapman S.B."/>
            <person name="Gainer-Dewar J."/>
            <person name="Goldberg J."/>
            <person name="Griggs A."/>
            <person name="Gujja S."/>
            <person name="Hansen M."/>
            <person name="Howarth C."/>
            <person name="Imamovic A."/>
            <person name="Ireland A."/>
            <person name="Larimer J."/>
            <person name="McCowan C."/>
            <person name="Murphy C."/>
            <person name="Pearson M."/>
            <person name="Poon T.W."/>
            <person name="Priest M."/>
            <person name="Roberts A."/>
            <person name="Saif S."/>
            <person name="Shea T."/>
            <person name="Sisk P."/>
            <person name="Sykes S."/>
            <person name="Wortman J."/>
            <person name="Nusbaum C."/>
            <person name="Birren B."/>
        </authorList>
    </citation>
    <scope>NUCLEOTIDE SEQUENCE [LARGE SCALE GENOMIC DNA]</scope>
    <source>
        <strain evidence="2 3">CBS 617.96</strain>
    </source>
</reference>
<dbReference type="SUPFAM" id="SSF47616">
    <property type="entry name" value="GST C-terminal domain-like"/>
    <property type="match status" value="1"/>
</dbReference>
<accession>W9Y754</accession>
<dbReference type="STRING" id="1182541.W9Y754"/>
<dbReference type="OrthoDB" id="4951845at2759"/>
<dbReference type="Pfam" id="PF22041">
    <property type="entry name" value="GST_C_7"/>
    <property type="match status" value="1"/>
</dbReference>
<feature type="domain" description="Glutathione S-transferase UstS-like C-terminal" evidence="1">
    <location>
        <begin position="30"/>
        <end position="154"/>
    </location>
</feature>
<dbReference type="InterPro" id="IPR036282">
    <property type="entry name" value="Glutathione-S-Trfase_C_sf"/>
</dbReference>
<dbReference type="AlphaFoldDB" id="W9Y754"/>
<organism evidence="2 3">
    <name type="scientific">Capronia coronata CBS 617.96</name>
    <dbReference type="NCBI Taxonomy" id="1182541"/>
    <lineage>
        <taxon>Eukaryota</taxon>
        <taxon>Fungi</taxon>
        <taxon>Dikarya</taxon>
        <taxon>Ascomycota</taxon>
        <taxon>Pezizomycotina</taxon>
        <taxon>Eurotiomycetes</taxon>
        <taxon>Chaetothyriomycetidae</taxon>
        <taxon>Chaetothyriales</taxon>
        <taxon>Herpotrichiellaceae</taxon>
        <taxon>Capronia</taxon>
    </lineage>
</organism>